<dbReference type="Proteomes" id="UP000253083">
    <property type="component" value="Unassembled WGS sequence"/>
</dbReference>
<organism evidence="4 5">
    <name type="scientific">Arenicella xantha</name>
    <dbReference type="NCBI Taxonomy" id="644221"/>
    <lineage>
        <taxon>Bacteria</taxon>
        <taxon>Pseudomonadati</taxon>
        <taxon>Pseudomonadota</taxon>
        <taxon>Gammaproteobacteria</taxon>
        <taxon>Arenicellales</taxon>
        <taxon>Arenicellaceae</taxon>
        <taxon>Arenicella</taxon>
    </lineage>
</organism>
<sequence length="218" mass="23591">MIEPNKTAIVIGATGLIGSAIVAQLERTDAFNSIVTLTRRPVAFNGNKVVNHVVDFDRLGDFSSLFKGDVLFSCLGTTLKQAGSIEAQRSVDLDYQLQAAEIACEQGVAHYLLVSSSGANAKSVSPYLKMKGELEQAIKALPFPRISIFQPSLLLGERQDTRAGEALASKLLPLICRLPGLRRYRPIRGTQVAHKMVSESLQAGAGTYTFKLEQVFPA</sequence>
<dbReference type="InParanoid" id="A0A395JMT0"/>
<dbReference type="RefSeq" id="WP_113954489.1">
    <property type="nucleotide sequence ID" value="NZ_QNRT01000002.1"/>
</dbReference>
<comment type="caution">
    <text evidence="4">The sequence shown here is derived from an EMBL/GenBank/DDBJ whole genome shotgun (WGS) entry which is preliminary data.</text>
</comment>
<feature type="domain" description="NAD-dependent epimerase/dehydratase" evidence="3">
    <location>
        <begin position="9"/>
        <end position="121"/>
    </location>
</feature>
<dbReference type="InterPro" id="IPR036291">
    <property type="entry name" value="NAD(P)-bd_dom_sf"/>
</dbReference>
<dbReference type="PANTHER" id="PTHR14097">
    <property type="entry name" value="OXIDOREDUCTASE HTATIP2"/>
    <property type="match status" value="1"/>
</dbReference>
<comment type="subcellular location">
    <subcellularLocation>
        <location evidence="1">Membrane</location>
    </subcellularLocation>
</comment>
<keyword evidence="2" id="KW-0472">Membrane</keyword>
<evidence type="ECO:0000313" key="5">
    <source>
        <dbReference type="Proteomes" id="UP000253083"/>
    </source>
</evidence>
<dbReference type="OrthoDB" id="9798632at2"/>
<dbReference type="EMBL" id="QNRT01000002">
    <property type="protein sequence ID" value="RBP51745.1"/>
    <property type="molecule type" value="Genomic_DNA"/>
</dbReference>
<dbReference type="SUPFAM" id="SSF51735">
    <property type="entry name" value="NAD(P)-binding Rossmann-fold domains"/>
    <property type="match status" value="1"/>
</dbReference>
<dbReference type="Gene3D" id="3.40.50.720">
    <property type="entry name" value="NAD(P)-binding Rossmann-like Domain"/>
    <property type="match status" value="1"/>
</dbReference>
<protein>
    <submittedName>
        <fullName evidence="4">NAD-dependent epimerase/dehydratase family protein</fullName>
    </submittedName>
</protein>
<dbReference type="InterPro" id="IPR001509">
    <property type="entry name" value="Epimerase_deHydtase"/>
</dbReference>
<name>A0A395JMT0_9GAMM</name>
<dbReference type="PANTHER" id="PTHR14097:SF7">
    <property type="entry name" value="OXIDOREDUCTASE HTATIP2"/>
    <property type="match status" value="1"/>
</dbReference>
<evidence type="ECO:0000259" key="3">
    <source>
        <dbReference type="Pfam" id="PF01370"/>
    </source>
</evidence>
<gene>
    <name evidence="4" type="ORF">DFR28_1021178</name>
</gene>
<evidence type="ECO:0000313" key="4">
    <source>
        <dbReference type="EMBL" id="RBP51745.1"/>
    </source>
</evidence>
<accession>A0A395JMT0</accession>
<dbReference type="Pfam" id="PF01370">
    <property type="entry name" value="Epimerase"/>
    <property type="match status" value="1"/>
</dbReference>
<dbReference type="GO" id="GO:0016020">
    <property type="term" value="C:membrane"/>
    <property type="evidence" value="ECO:0007669"/>
    <property type="project" value="UniProtKB-SubCell"/>
</dbReference>
<evidence type="ECO:0000256" key="2">
    <source>
        <dbReference type="ARBA" id="ARBA00023136"/>
    </source>
</evidence>
<proteinExistence type="predicted"/>
<dbReference type="FunCoup" id="A0A395JMT0">
    <property type="interactions" value="242"/>
</dbReference>
<keyword evidence="5" id="KW-1185">Reference proteome</keyword>
<dbReference type="AlphaFoldDB" id="A0A395JMT0"/>
<evidence type="ECO:0000256" key="1">
    <source>
        <dbReference type="ARBA" id="ARBA00004370"/>
    </source>
</evidence>
<reference evidence="4 5" key="1">
    <citation type="submission" date="2018-06" db="EMBL/GenBank/DDBJ databases">
        <title>Genomic Encyclopedia of Type Strains, Phase IV (KMG-IV): sequencing the most valuable type-strain genomes for metagenomic binning, comparative biology and taxonomic classification.</title>
        <authorList>
            <person name="Goeker M."/>
        </authorList>
    </citation>
    <scope>NUCLEOTIDE SEQUENCE [LARGE SCALE GENOMIC DNA]</scope>
    <source>
        <strain evidence="4 5">DSM 24032</strain>
    </source>
</reference>